<evidence type="ECO:0000313" key="2">
    <source>
        <dbReference type="Proteomes" id="UP000015106"/>
    </source>
</evidence>
<dbReference type="EnsemblPlants" id="TuG1812G0400003218.01.T01">
    <property type="protein sequence ID" value="TuG1812G0400003218.01.T01.cds357002"/>
    <property type="gene ID" value="TuG1812G0400003218.01"/>
</dbReference>
<organism evidence="1 2">
    <name type="scientific">Triticum urartu</name>
    <name type="common">Red wild einkorn</name>
    <name type="synonym">Crithodium urartu</name>
    <dbReference type="NCBI Taxonomy" id="4572"/>
    <lineage>
        <taxon>Eukaryota</taxon>
        <taxon>Viridiplantae</taxon>
        <taxon>Streptophyta</taxon>
        <taxon>Embryophyta</taxon>
        <taxon>Tracheophyta</taxon>
        <taxon>Spermatophyta</taxon>
        <taxon>Magnoliopsida</taxon>
        <taxon>Liliopsida</taxon>
        <taxon>Poales</taxon>
        <taxon>Poaceae</taxon>
        <taxon>BOP clade</taxon>
        <taxon>Pooideae</taxon>
        <taxon>Triticodae</taxon>
        <taxon>Triticeae</taxon>
        <taxon>Triticinae</taxon>
        <taxon>Triticum</taxon>
    </lineage>
</organism>
<keyword evidence="2" id="KW-1185">Reference proteome</keyword>
<reference evidence="1" key="2">
    <citation type="submission" date="2018-03" db="EMBL/GenBank/DDBJ databases">
        <title>The Triticum urartu genome reveals the dynamic nature of wheat genome evolution.</title>
        <authorList>
            <person name="Ling H."/>
            <person name="Ma B."/>
            <person name="Shi X."/>
            <person name="Liu H."/>
            <person name="Dong L."/>
            <person name="Sun H."/>
            <person name="Cao Y."/>
            <person name="Gao Q."/>
            <person name="Zheng S."/>
            <person name="Li Y."/>
            <person name="Yu Y."/>
            <person name="Du H."/>
            <person name="Qi M."/>
            <person name="Li Y."/>
            <person name="Yu H."/>
            <person name="Cui Y."/>
            <person name="Wang N."/>
            <person name="Chen C."/>
            <person name="Wu H."/>
            <person name="Zhao Y."/>
            <person name="Zhang J."/>
            <person name="Li Y."/>
            <person name="Zhou W."/>
            <person name="Zhang B."/>
            <person name="Hu W."/>
            <person name="Eijk M."/>
            <person name="Tang J."/>
            <person name="Witsenboer H."/>
            <person name="Zhao S."/>
            <person name="Li Z."/>
            <person name="Zhang A."/>
            <person name="Wang D."/>
            <person name="Liang C."/>
        </authorList>
    </citation>
    <scope>NUCLEOTIDE SEQUENCE [LARGE SCALE GENOMIC DNA]</scope>
    <source>
        <strain evidence="1">cv. G1812</strain>
    </source>
</reference>
<dbReference type="Gramene" id="TuG1812G0400003218.01.T01">
    <property type="protein sequence ID" value="TuG1812G0400003218.01.T01.cds357002"/>
    <property type="gene ID" value="TuG1812G0400003218.01"/>
</dbReference>
<accession>A0A8R7UBH9</accession>
<dbReference type="AlphaFoldDB" id="A0A8R7UBH9"/>
<sequence>MFTKVTTSLRLRFLLPLMASLFPKSSMSRIFFLMLLLLMSTLLRLLWSSTSTFL</sequence>
<reference evidence="2" key="1">
    <citation type="journal article" date="2013" name="Nature">
        <title>Draft genome of the wheat A-genome progenitor Triticum urartu.</title>
        <authorList>
            <person name="Ling H.Q."/>
            <person name="Zhao S."/>
            <person name="Liu D."/>
            <person name="Wang J."/>
            <person name="Sun H."/>
            <person name="Zhang C."/>
            <person name="Fan H."/>
            <person name="Li D."/>
            <person name="Dong L."/>
            <person name="Tao Y."/>
            <person name="Gao C."/>
            <person name="Wu H."/>
            <person name="Li Y."/>
            <person name="Cui Y."/>
            <person name="Guo X."/>
            <person name="Zheng S."/>
            <person name="Wang B."/>
            <person name="Yu K."/>
            <person name="Liang Q."/>
            <person name="Yang W."/>
            <person name="Lou X."/>
            <person name="Chen J."/>
            <person name="Feng M."/>
            <person name="Jian J."/>
            <person name="Zhang X."/>
            <person name="Luo G."/>
            <person name="Jiang Y."/>
            <person name="Liu J."/>
            <person name="Wang Z."/>
            <person name="Sha Y."/>
            <person name="Zhang B."/>
            <person name="Wu H."/>
            <person name="Tang D."/>
            <person name="Shen Q."/>
            <person name="Xue P."/>
            <person name="Zou S."/>
            <person name="Wang X."/>
            <person name="Liu X."/>
            <person name="Wang F."/>
            <person name="Yang Y."/>
            <person name="An X."/>
            <person name="Dong Z."/>
            <person name="Zhang K."/>
            <person name="Zhang X."/>
            <person name="Luo M.C."/>
            <person name="Dvorak J."/>
            <person name="Tong Y."/>
            <person name="Wang J."/>
            <person name="Yang H."/>
            <person name="Li Z."/>
            <person name="Wang D."/>
            <person name="Zhang A."/>
            <person name="Wang J."/>
        </authorList>
    </citation>
    <scope>NUCLEOTIDE SEQUENCE</scope>
    <source>
        <strain evidence="2">cv. G1812</strain>
    </source>
</reference>
<reference evidence="1" key="3">
    <citation type="submission" date="2022-06" db="UniProtKB">
        <authorList>
            <consortium name="EnsemblPlants"/>
        </authorList>
    </citation>
    <scope>IDENTIFICATION</scope>
</reference>
<name>A0A8R7UBH9_TRIUA</name>
<evidence type="ECO:0000313" key="1">
    <source>
        <dbReference type="EnsemblPlants" id="TuG1812G0400003218.01.T01.cds357002"/>
    </source>
</evidence>
<proteinExistence type="predicted"/>
<dbReference type="Proteomes" id="UP000015106">
    <property type="component" value="Chromosome 4"/>
</dbReference>
<protein>
    <submittedName>
        <fullName evidence="1">Uncharacterized protein</fullName>
    </submittedName>
</protein>